<keyword evidence="2" id="KW-1185">Reference proteome</keyword>
<protein>
    <submittedName>
        <fullName evidence="1">Uncharacterized protein</fullName>
    </submittedName>
</protein>
<name>A0A366KFS0_9BIFI</name>
<reference evidence="1 2" key="1">
    <citation type="submission" date="2017-10" db="EMBL/GenBank/DDBJ databases">
        <title>Bifidobacterium xylocopum sp. nov. and Bifidobacterium aemilianum sp. nov., from the carpenter bee (Xylocopa violacea) digestive tract.</title>
        <authorList>
            <person name="Alberoni D."/>
            <person name="Baffoni L."/>
            <person name="Di Gioia D."/>
            <person name="Gaggia F."/>
            <person name="Biavati B."/>
        </authorList>
    </citation>
    <scope>NUCLEOTIDE SEQUENCE [LARGE SCALE GENOMIC DNA]</scope>
    <source>
        <strain evidence="1 2">XV2</strain>
    </source>
</reference>
<dbReference type="Proteomes" id="UP000252345">
    <property type="component" value="Unassembled WGS sequence"/>
</dbReference>
<proteinExistence type="predicted"/>
<organism evidence="1 2">
    <name type="scientific">Bifidobacterium xylocopae</name>
    <dbReference type="NCBI Taxonomy" id="2493119"/>
    <lineage>
        <taxon>Bacteria</taxon>
        <taxon>Bacillati</taxon>
        <taxon>Actinomycetota</taxon>
        <taxon>Actinomycetes</taxon>
        <taxon>Bifidobacteriales</taxon>
        <taxon>Bifidobacteriaceae</taxon>
        <taxon>Bifidobacterium</taxon>
    </lineage>
</organism>
<dbReference type="AlphaFoldDB" id="A0A366KFS0"/>
<comment type="caution">
    <text evidence="1">The sequence shown here is derived from an EMBL/GenBank/DDBJ whole genome shotgun (WGS) entry which is preliminary data.</text>
</comment>
<gene>
    <name evidence="1" type="ORF">CRD59_00830</name>
</gene>
<dbReference type="OrthoDB" id="4704294at2"/>
<accession>A0A366KFS0</accession>
<evidence type="ECO:0000313" key="1">
    <source>
        <dbReference type="EMBL" id="RBQ00039.1"/>
    </source>
</evidence>
<sequence length="74" mass="8591">MTKREKVVNVVPFELLSEEKARGRTPFGEKLFREHFGHLYHAPKKGRKGGYLATDLQAAIEAWPIESRDPRDRQ</sequence>
<dbReference type="EMBL" id="PDCH01000001">
    <property type="protein sequence ID" value="RBQ00039.1"/>
    <property type="molecule type" value="Genomic_DNA"/>
</dbReference>
<evidence type="ECO:0000313" key="2">
    <source>
        <dbReference type="Proteomes" id="UP000252345"/>
    </source>
</evidence>
<dbReference type="RefSeq" id="WP_113852699.1">
    <property type="nucleotide sequence ID" value="NZ_PDCH01000001.1"/>
</dbReference>